<sequence length="33" mass="3726">MPKQESQISQGIGANRIKKTLKKPVEKDQLGQF</sequence>
<proteinExistence type="predicted"/>
<dbReference type="Proteomes" id="UP000252086">
    <property type="component" value="Unassembled WGS sequence"/>
</dbReference>
<protein>
    <submittedName>
        <fullName evidence="2">Uncharacterized protein</fullName>
    </submittedName>
</protein>
<evidence type="ECO:0000256" key="1">
    <source>
        <dbReference type="SAM" id="MobiDB-lite"/>
    </source>
</evidence>
<name>A0A366CVQ2_9GAMM</name>
<feature type="region of interest" description="Disordered" evidence="1">
    <location>
        <begin position="1"/>
        <end position="33"/>
    </location>
</feature>
<reference evidence="2 3" key="1">
    <citation type="submission" date="2018-06" db="EMBL/GenBank/DDBJ databases">
        <title>Genomic Encyclopedia of Type Strains, Phase III (KMG-III): the genomes of soil and plant-associated and newly described type strains.</title>
        <authorList>
            <person name="Whitman W."/>
        </authorList>
    </citation>
    <scope>NUCLEOTIDE SEQUENCE [LARGE SCALE GENOMIC DNA]</scope>
    <source>
        <strain evidence="2 3">CECT 7732</strain>
    </source>
</reference>
<dbReference type="EMBL" id="QNRF01000007">
    <property type="protein sequence ID" value="RBO81910.1"/>
    <property type="molecule type" value="Genomic_DNA"/>
</dbReference>
<evidence type="ECO:0000313" key="3">
    <source>
        <dbReference type="Proteomes" id="UP000252086"/>
    </source>
</evidence>
<comment type="caution">
    <text evidence="2">The sequence shown here is derived from an EMBL/GenBank/DDBJ whole genome shotgun (WGS) entry which is preliminary data.</text>
</comment>
<gene>
    <name evidence="2" type="ORF">DFP76_10753</name>
</gene>
<dbReference type="AlphaFoldDB" id="A0A366CVQ2"/>
<accession>A0A366CVQ2</accession>
<feature type="compositionally biased region" description="Basic and acidic residues" evidence="1">
    <location>
        <begin position="23"/>
        <end position="33"/>
    </location>
</feature>
<organism evidence="2 3">
    <name type="scientific">Marinomonas aquiplantarum</name>
    <dbReference type="NCBI Taxonomy" id="491951"/>
    <lineage>
        <taxon>Bacteria</taxon>
        <taxon>Pseudomonadati</taxon>
        <taxon>Pseudomonadota</taxon>
        <taxon>Gammaproteobacteria</taxon>
        <taxon>Oceanospirillales</taxon>
        <taxon>Oceanospirillaceae</taxon>
        <taxon>Marinomonas</taxon>
    </lineage>
</organism>
<evidence type="ECO:0000313" key="2">
    <source>
        <dbReference type="EMBL" id="RBO81910.1"/>
    </source>
</evidence>
<keyword evidence="3" id="KW-1185">Reference proteome</keyword>
<feature type="compositionally biased region" description="Polar residues" evidence="1">
    <location>
        <begin position="1"/>
        <end position="12"/>
    </location>
</feature>